<feature type="non-terminal residue" evidence="2">
    <location>
        <position position="1"/>
    </location>
</feature>
<evidence type="ECO:0000313" key="3">
    <source>
        <dbReference type="Proteomes" id="UP000681720"/>
    </source>
</evidence>
<dbReference type="Proteomes" id="UP000681720">
    <property type="component" value="Unassembled WGS sequence"/>
</dbReference>
<comment type="caution">
    <text evidence="2">The sequence shown here is derived from an EMBL/GenBank/DDBJ whole genome shotgun (WGS) entry which is preliminary data.</text>
</comment>
<evidence type="ECO:0008006" key="4">
    <source>
        <dbReference type="Google" id="ProtNLM"/>
    </source>
</evidence>
<protein>
    <recommendedName>
        <fullName evidence="4">Integrase zinc-binding domain-containing protein</fullName>
    </recommendedName>
</protein>
<dbReference type="AlphaFoldDB" id="A0A8S3DIY5"/>
<reference evidence="2" key="1">
    <citation type="submission" date="2021-02" db="EMBL/GenBank/DDBJ databases">
        <authorList>
            <person name="Nowell W R."/>
        </authorList>
    </citation>
    <scope>NUCLEOTIDE SEQUENCE</scope>
</reference>
<name>A0A8S3DIY5_9BILA</name>
<gene>
    <name evidence="2" type="ORF">GIL414_LOCUS58254</name>
    <name evidence="1" type="ORF">SMN809_LOCUS56797</name>
</gene>
<evidence type="ECO:0000313" key="2">
    <source>
        <dbReference type="EMBL" id="CAF5018567.1"/>
    </source>
</evidence>
<dbReference type="Proteomes" id="UP000676336">
    <property type="component" value="Unassembled WGS sequence"/>
</dbReference>
<evidence type="ECO:0000313" key="1">
    <source>
        <dbReference type="EMBL" id="CAF5001901.1"/>
    </source>
</evidence>
<dbReference type="EMBL" id="CAJOBI010204778">
    <property type="protein sequence ID" value="CAF5001901.1"/>
    <property type="molecule type" value="Genomic_DNA"/>
</dbReference>
<dbReference type="EMBL" id="CAJOBJ010214361">
    <property type="protein sequence ID" value="CAF5018567.1"/>
    <property type="molecule type" value="Genomic_DNA"/>
</dbReference>
<sequence length="57" mass="6427">TIAKYIQSCTQCSKFNITRRKPPGLLQPIEPPNEVFQILGWIGGDLPLLHTMVIAMF</sequence>
<accession>A0A8S3DIY5</accession>
<organism evidence="2 3">
    <name type="scientific">Rotaria magnacalcarata</name>
    <dbReference type="NCBI Taxonomy" id="392030"/>
    <lineage>
        <taxon>Eukaryota</taxon>
        <taxon>Metazoa</taxon>
        <taxon>Spiralia</taxon>
        <taxon>Gnathifera</taxon>
        <taxon>Rotifera</taxon>
        <taxon>Eurotatoria</taxon>
        <taxon>Bdelloidea</taxon>
        <taxon>Philodinida</taxon>
        <taxon>Philodinidae</taxon>
        <taxon>Rotaria</taxon>
    </lineage>
</organism>
<proteinExistence type="predicted"/>